<feature type="domain" description="Microtubule-associated protein 1A/B/S-like MBL-like" evidence="2">
    <location>
        <begin position="13"/>
        <end position="125"/>
    </location>
</feature>
<dbReference type="GO" id="GO:0045202">
    <property type="term" value="C:synapse"/>
    <property type="evidence" value="ECO:0007669"/>
    <property type="project" value="TreeGrafter"/>
</dbReference>
<feature type="compositionally biased region" description="Polar residues" evidence="1">
    <location>
        <begin position="917"/>
        <end position="938"/>
    </location>
</feature>
<feature type="compositionally biased region" description="Low complexity" evidence="1">
    <location>
        <begin position="852"/>
        <end position="868"/>
    </location>
</feature>
<dbReference type="GO" id="GO:0008017">
    <property type="term" value="F:microtubule binding"/>
    <property type="evidence" value="ECO:0007669"/>
    <property type="project" value="InterPro"/>
</dbReference>
<feature type="region of interest" description="Disordered" evidence="1">
    <location>
        <begin position="188"/>
        <end position="419"/>
    </location>
</feature>
<sequence>MPCSSRSLVLIASGVNSFLRRKMAEREVAATLVEDDQSGNSKKGQIPTNLLVSPELGVVFFDARFGEKTVSGCGASSEAAETLALLACLGTKPLPFMSRPPQSPLVFYHKLGVGRLEMYVLCSSADDCTSVQGSESVAVLLAWHPSEPGGRIVRILFPGAASQECIIDALDNLCHLEWLKQPLAKVSQFSEPGPKTTAAEKKKASVAKAGVARHKGTSQDRGDKAGEQKNALPKAGREIKRNGGPKAGKAGGKVTSEDKPSVRPKAGKVKPAKAESFVDSRKVSGRPKGQPPKKETADLRTPSTTRNPAKNTTNRGRGATGGTKVPPRGNSRGSGPVSPPVDLSEDFEALRHRELQTSFGRGPNDIFTSEERFAPKILPSPDDASGTPASSEDDAGGAGGGSLLSPDEGITSTDAEGDVESSLFDHEPAILGYSNEIVGSAGMMSKQCGMHVSSINAQRLLDHSLLQHIPRSSKAGHHATSESPGPSEKSNESLLSHDSSMMKNLMGGHAEVKQISSTTPSFSGFAKNAMHGSSGVEARIVEGGITSQLTPSEQWDVDESFMSGARVSSAELRPEIRAWGLPTTISPPLDLRAAPDGRSPSHIEFSHPRTVCVGQEDSCVTGSLLQPNVQAPMEQQLAGFYNSPVAKDKVETSTGDTHFSISKVLPSNPTPINAHVTASNMTDVFAKQIAEHAELSFGESTKDKNFSTCTTSGGAQRVRAPSTDLSVTFDLKPIEICQSMATPWSGYGASVADGGTEMDLFVGTPPSSAGHTPYNLSPTEGKVFSYGTTDTSALSLPTSPPPSTFPQSPQGCMSSNHLTSQWARVPTKGPPFNGNSSRSTPSGIGVMDVPSDDTGAASASTGSLATSSVLNEPTAGTMDDVLPSLPRDTSSPHSTEVDESLSVSMEQASGSKDDSSRPLSASPEQLTSPRLDEQSSGSLDGKGQLFPTGPMNSMAVTTVWNTDGHGICTNPNSESPAYYPSSSFRAMIGQNKMEGDTTCFSQVRDCPPEMMQPEDRQAGTSFVGHRFDRPPAPPDPQVGMVEPRRAGTVASGRDMHKKSKVEGPGKANKTQAAAAHLAGKPSPKLTSGNKDNSGRKPSGQAQTPTPSKKGSKSSGGNSSARGSPASISYLDLAYVPGHGGPGRADTRFFQRVRAAHYVLSANDDNRSEPSRVTLDALLAAIAAWETPMQVTLIPTYDTPELRSWYQETSREQQKLGLTLLASSSTVVTQGGSFPACKIEF</sequence>
<feature type="compositionally biased region" description="Basic and acidic residues" evidence="1">
    <location>
        <begin position="217"/>
        <end position="227"/>
    </location>
</feature>
<feature type="compositionally biased region" description="Polar residues" evidence="1">
    <location>
        <begin position="833"/>
        <end position="842"/>
    </location>
</feature>
<dbReference type="Proteomes" id="UP000694388">
    <property type="component" value="Unplaced"/>
</dbReference>
<accession>A0A8C4NJ69</accession>
<dbReference type="InterPro" id="IPR057480">
    <property type="entry name" value="MAP1A/B/S-like_MBL"/>
</dbReference>
<feature type="compositionally biased region" description="Basic and acidic residues" evidence="1">
    <location>
        <begin position="272"/>
        <end position="282"/>
    </location>
</feature>
<dbReference type="GO" id="GO:0005829">
    <property type="term" value="C:cytosol"/>
    <property type="evidence" value="ECO:0007669"/>
    <property type="project" value="TreeGrafter"/>
</dbReference>
<feature type="region of interest" description="Disordered" evidence="1">
    <location>
        <begin position="790"/>
        <end position="950"/>
    </location>
</feature>
<dbReference type="InterPro" id="IPR026074">
    <property type="entry name" value="MAP1"/>
</dbReference>
<dbReference type="AlphaFoldDB" id="A0A8C4NJ69"/>
<feature type="region of interest" description="Disordered" evidence="1">
    <location>
        <begin position="471"/>
        <end position="494"/>
    </location>
</feature>
<dbReference type="GO" id="GO:0005875">
    <property type="term" value="C:microtubule associated complex"/>
    <property type="evidence" value="ECO:0007669"/>
    <property type="project" value="TreeGrafter"/>
</dbReference>
<evidence type="ECO:0000256" key="1">
    <source>
        <dbReference type="SAM" id="MobiDB-lite"/>
    </source>
</evidence>
<reference evidence="3" key="1">
    <citation type="submission" date="2025-08" db="UniProtKB">
        <authorList>
            <consortium name="Ensembl"/>
        </authorList>
    </citation>
    <scope>IDENTIFICATION</scope>
</reference>
<dbReference type="PANTHER" id="PTHR13843:SF12">
    <property type="entry name" value="ATPASE F1_V1_A1 COMPLEX ALPHA_BETA SUBUNIT NUCLEOTIDE-BINDING DOMAIN-CONTAINING PROTEIN"/>
    <property type="match status" value="1"/>
</dbReference>
<dbReference type="PANTHER" id="PTHR13843">
    <property type="entry name" value="MICROTUBULE-ASSOCIATED PROTEIN"/>
    <property type="match status" value="1"/>
</dbReference>
<dbReference type="GO" id="GO:0016358">
    <property type="term" value="P:dendrite development"/>
    <property type="evidence" value="ECO:0007669"/>
    <property type="project" value="TreeGrafter"/>
</dbReference>
<dbReference type="GO" id="GO:0003779">
    <property type="term" value="F:actin binding"/>
    <property type="evidence" value="ECO:0007669"/>
    <property type="project" value="TreeGrafter"/>
</dbReference>
<dbReference type="GeneTree" id="ENSGT00940000160221"/>
<organism evidence="3 4">
    <name type="scientific">Eptatretus burgeri</name>
    <name type="common">Inshore hagfish</name>
    <dbReference type="NCBI Taxonomy" id="7764"/>
    <lineage>
        <taxon>Eukaryota</taxon>
        <taxon>Metazoa</taxon>
        <taxon>Chordata</taxon>
        <taxon>Craniata</taxon>
        <taxon>Vertebrata</taxon>
        <taxon>Cyclostomata</taxon>
        <taxon>Myxini</taxon>
        <taxon>Myxiniformes</taxon>
        <taxon>Myxinidae</taxon>
        <taxon>Eptatretinae</taxon>
        <taxon>Eptatretus</taxon>
    </lineage>
</organism>
<dbReference type="GO" id="GO:0043025">
    <property type="term" value="C:neuronal cell body"/>
    <property type="evidence" value="ECO:0007669"/>
    <property type="project" value="TreeGrafter"/>
</dbReference>
<feature type="compositionally biased region" description="Low complexity" evidence="1">
    <location>
        <begin position="1106"/>
        <end position="1123"/>
    </location>
</feature>
<reference evidence="3" key="2">
    <citation type="submission" date="2025-09" db="UniProtKB">
        <authorList>
            <consortium name="Ensembl"/>
        </authorList>
    </citation>
    <scope>IDENTIFICATION</scope>
</reference>
<proteinExistence type="predicted"/>
<dbReference type="GO" id="GO:0007409">
    <property type="term" value="P:axonogenesis"/>
    <property type="evidence" value="ECO:0007669"/>
    <property type="project" value="TreeGrafter"/>
</dbReference>
<feature type="compositionally biased region" description="Polar residues" evidence="1">
    <location>
        <begin position="901"/>
        <end position="910"/>
    </location>
</feature>
<evidence type="ECO:0000259" key="2">
    <source>
        <dbReference type="Pfam" id="PF25281"/>
    </source>
</evidence>
<dbReference type="GO" id="GO:0031114">
    <property type="term" value="P:regulation of microtubule depolymerization"/>
    <property type="evidence" value="ECO:0007669"/>
    <property type="project" value="TreeGrafter"/>
</dbReference>
<keyword evidence="4" id="KW-1185">Reference proteome</keyword>
<feature type="compositionally biased region" description="Polar residues" evidence="1">
    <location>
        <begin position="301"/>
        <end position="310"/>
    </location>
</feature>
<protein>
    <recommendedName>
        <fullName evidence="2">Microtubule-associated protein 1A/B/S-like MBL-like domain-containing protein</fullName>
    </recommendedName>
</protein>
<dbReference type="GO" id="GO:0000226">
    <property type="term" value="P:microtubule cytoskeleton organization"/>
    <property type="evidence" value="ECO:0007669"/>
    <property type="project" value="InterPro"/>
</dbReference>
<dbReference type="Ensembl" id="ENSEBUT00000008085.1">
    <property type="protein sequence ID" value="ENSEBUP00000007599.1"/>
    <property type="gene ID" value="ENSEBUG00000004962.1"/>
</dbReference>
<feature type="region of interest" description="Disordered" evidence="1">
    <location>
        <begin position="1013"/>
        <end position="1123"/>
    </location>
</feature>
<dbReference type="Pfam" id="PF25281">
    <property type="entry name" value="MBL_MAP1B"/>
    <property type="match status" value="2"/>
</dbReference>
<feature type="domain" description="Microtubule-associated protein 1A/B/S-like MBL-like" evidence="2">
    <location>
        <begin position="130"/>
        <end position="185"/>
    </location>
</feature>
<name>A0A8C4NJ69_EPTBU</name>
<feature type="compositionally biased region" description="Polar residues" evidence="1">
    <location>
        <begin position="810"/>
        <end position="822"/>
    </location>
</feature>
<dbReference type="GO" id="GO:0030425">
    <property type="term" value="C:dendrite"/>
    <property type="evidence" value="ECO:0007669"/>
    <property type="project" value="TreeGrafter"/>
</dbReference>
<evidence type="ECO:0000313" key="3">
    <source>
        <dbReference type="Ensembl" id="ENSEBUP00000007599.1"/>
    </source>
</evidence>
<dbReference type="GO" id="GO:0005874">
    <property type="term" value="C:microtubule"/>
    <property type="evidence" value="ECO:0007669"/>
    <property type="project" value="InterPro"/>
</dbReference>
<evidence type="ECO:0000313" key="4">
    <source>
        <dbReference type="Proteomes" id="UP000694388"/>
    </source>
</evidence>